<reference evidence="2 3" key="1">
    <citation type="submission" date="2018-06" db="EMBL/GenBank/DDBJ databases">
        <authorList>
            <consortium name="Pathogen Informatics"/>
            <person name="Doyle S."/>
        </authorList>
    </citation>
    <scope>NUCLEOTIDE SEQUENCE [LARGE SCALE GENOMIC DNA]</scope>
    <source>
        <strain evidence="2 3">NCTC11388</strain>
    </source>
</reference>
<sequence>MKHFFKNIAILVLLGGMLSCQEQSHIALVVINPQDSTAHTVVSSMADQLDTLVTVFNPLYSPYLEENKAFRVAEIHTTDIMGALLSGGKANVAYVGGFNTERGALGERLTANGIAVLSRQPLVAGRQSMQYLQNMYRSAAETKALIYDLVPARFYEEAVIVKALLTQQEFSGGLIAGSEDAPAIVMTRHLNFVEWKNGNMVQRPVWFFDVNKQGDGFSGLAPYLDLVNWITLPEQKLDYAADVKLLKSRKWPALLNRYEFANLTGQQSYPDELKTYINPYNELAVSLNAEIRYLLRGKAVSVAVDWDYDSEENRGDTFEGRLQAVNFTVEVKSEDRRNIIYITPKESADKQVFEKKLQEILAKTGLKAVNFEQTAKGKYKILLPEGNDRNPDKYMASSVRTFVDYYKKGMVPEWETSFILAKYQLISDAAKQLAP</sequence>
<dbReference type="Gene3D" id="3.40.50.720">
    <property type="entry name" value="NAD(P)-binding Rossmann-like Domain"/>
    <property type="match status" value="1"/>
</dbReference>
<organism evidence="2 3">
    <name type="scientific">Sphingobacterium spiritivorum</name>
    <name type="common">Flavobacterium spiritivorum</name>
    <dbReference type="NCBI Taxonomy" id="258"/>
    <lineage>
        <taxon>Bacteria</taxon>
        <taxon>Pseudomonadati</taxon>
        <taxon>Bacteroidota</taxon>
        <taxon>Sphingobacteriia</taxon>
        <taxon>Sphingobacteriales</taxon>
        <taxon>Sphingobacteriaceae</taxon>
        <taxon>Sphingobacterium</taxon>
    </lineage>
</organism>
<evidence type="ECO:0000259" key="1">
    <source>
        <dbReference type="Pfam" id="PF16490"/>
    </source>
</evidence>
<dbReference type="AlphaFoldDB" id="A0A380CPJ4"/>
<dbReference type="Pfam" id="PF16490">
    <property type="entry name" value="Oxidoreduct_C"/>
    <property type="match status" value="1"/>
</dbReference>
<gene>
    <name evidence="2" type="ORF">NCTC11388_03470</name>
</gene>
<evidence type="ECO:0000313" key="2">
    <source>
        <dbReference type="EMBL" id="SUJ24287.1"/>
    </source>
</evidence>
<evidence type="ECO:0000313" key="3">
    <source>
        <dbReference type="Proteomes" id="UP000254893"/>
    </source>
</evidence>
<dbReference type="RefSeq" id="WP_115170937.1">
    <property type="nucleotide sequence ID" value="NZ_UGYW01000002.1"/>
</dbReference>
<feature type="domain" description="Putative oxidoreductase C-terminal" evidence="1">
    <location>
        <begin position="162"/>
        <end position="431"/>
    </location>
</feature>
<protein>
    <recommendedName>
        <fullName evidence="1">Putative oxidoreductase C-terminal domain-containing protein</fullName>
    </recommendedName>
</protein>
<accession>A0A380CPJ4</accession>
<dbReference type="Proteomes" id="UP000254893">
    <property type="component" value="Unassembled WGS sequence"/>
</dbReference>
<proteinExistence type="predicted"/>
<dbReference type="EMBL" id="UGYW01000002">
    <property type="protein sequence ID" value="SUJ24287.1"/>
    <property type="molecule type" value="Genomic_DNA"/>
</dbReference>
<dbReference type="InterPro" id="IPR032459">
    <property type="entry name" value="Oxidoreduct_C"/>
</dbReference>
<dbReference type="PROSITE" id="PS51257">
    <property type="entry name" value="PROKAR_LIPOPROTEIN"/>
    <property type="match status" value="1"/>
</dbReference>
<name>A0A380CPJ4_SPHSI</name>